<evidence type="ECO:0000256" key="3">
    <source>
        <dbReference type="ARBA" id="ARBA00022475"/>
    </source>
</evidence>
<dbReference type="GO" id="GO:0008381">
    <property type="term" value="F:mechanosensitive monoatomic ion channel activity"/>
    <property type="evidence" value="ECO:0007669"/>
    <property type="project" value="UniProtKB-ARBA"/>
</dbReference>
<keyword evidence="5 7" id="KW-1133">Transmembrane helix</keyword>
<protein>
    <recommendedName>
        <fullName evidence="12">Mechanosensitive ion channel protein MscS</fullName>
    </recommendedName>
</protein>
<evidence type="ECO:0000259" key="8">
    <source>
        <dbReference type="Pfam" id="PF00924"/>
    </source>
</evidence>
<reference evidence="10 11" key="1">
    <citation type="submission" date="2018-05" db="EMBL/GenBank/DDBJ databases">
        <title>Abyssibacter profundi OUC007T gen. nov., sp. nov, a marine bacterium isolated from seawater of the Mariana Trench.</title>
        <authorList>
            <person name="Zhou S."/>
        </authorList>
    </citation>
    <scope>NUCLEOTIDE SEQUENCE [LARGE SCALE GENOMIC DNA]</scope>
    <source>
        <strain evidence="10 11">OUC007</strain>
    </source>
</reference>
<dbReference type="InterPro" id="IPR011014">
    <property type="entry name" value="MscS_channel_TM-2"/>
</dbReference>
<feature type="transmembrane region" description="Helical" evidence="7">
    <location>
        <begin position="140"/>
        <end position="158"/>
    </location>
</feature>
<evidence type="ECO:0000256" key="7">
    <source>
        <dbReference type="SAM" id="Phobius"/>
    </source>
</evidence>
<keyword evidence="11" id="KW-1185">Reference proteome</keyword>
<dbReference type="Pfam" id="PF00924">
    <property type="entry name" value="MS_channel_2nd"/>
    <property type="match status" value="1"/>
</dbReference>
<feature type="transmembrane region" description="Helical" evidence="7">
    <location>
        <begin position="206"/>
        <end position="236"/>
    </location>
</feature>
<dbReference type="OrthoDB" id="9799209at2"/>
<keyword evidence="4 7" id="KW-0812">Transmembrane</keyword>
<dbReference type="Proteomes" id="UP000251800">
    <property type="component" value="Unassembled WGS sequence"/>
</dbReference>
<evidence type="ECO:0000256" key="4">
    <source>
        <dbReference type="ARBA" id="ARBA00022692"/>
    </source>
</evidence>
<feature type="transmembrane region" description="Helical" evidence="7">
    <location>
        <begin position="40"/>
        <end position="68"/>
    </location>
</feature>
<evidence type="ECO:0000256" key="5">
    <source>
        <dbReference type="ARBA" id="ARBA00022989"/>
    </source>
</evidence>
<keyword evidence="3" id="KW-1003">Cell membrane</keyword>
<dbReference type="InterPro" id="IPR023408">
    <property type="entry name" value="MscS_beta-dom_sf"/>
</dbReference>
<keyword evidence="6 7" id="KW-0472">Membrane</keyword>
<accession>A0A363UJU2</accession>
<gene>
    <name evidence="10" type="ORF">DEH80_11400</name>
</gene>
<dbReference type="EMBL" id="QEQK01000009">
    <property type="protein sequence ID" value="PWN55703.1"/>
    <property type="molecule type" value="Genomic_DNA"/>
</dbReference>
<dbReference type="RefSeq" id="WP_109720627.1">
    <property type="nucleotide sequence ID" value="NZ_QEQK01000009.1"/>
</dbReference>
<organism evidence="10 11">
    <name type="scientific">Abyssibacter profundi</name>
    <dbReference type="NCBI Taxonomy" id="2182787"/>
    <lineage>
        <taxon>Bacteria</taxon>
        <taxon>Pseudomonadati</taxon>
        <taxon>Pseudomonadota</taxon>
        <taxon>Gammaproteobacteria</taxon>
        <taxon>Chromatiales</taxon>
        <taxon>Oceanococcaceae</taxon>
        <taxon>Abyssibacter</taxon>
    </lineage>
</organism>
<dbReference type="AlphaFoldDB" id="A0A363UJU2"/>
<evidence type="ECO:0000313" key="10">
    <source>
        <dbReference type="EMBL" id="PWN55703.1"/>
    </source>
</evidence>
<dbReference type="PANTHER" id="PTHR30347:SF1">
    <property type="entry name" value="MECHANOSENSITIVE CHANNEL MSCK"/>
    <property type="match status" value="1"/>
</dbReference>
<dbReference type="SUPFAM" id="SSF82861">
    <property type="entry name" value="Mechanosensitive channel protein MscS (YggB), transmembrane region"/>
    <property type="match status" value="1"/>
</dbReference>
<feature type="domain" description="Mechanosensitive ion channel MscS" evidence="8">
    <location>
        <begin position="223"/>
        <end position="288"/>
    </location>
</feature>
<feature type="transmembrane region" description="Helical" evidence="7">
    <location>
        <begin position="179"/>
        <end position="200"/>
    </location>
</feature>
<dbReference type="InterPro" id="IPR010920">
    <property type="entry name" value="LSM_dom_sf"/>
</dbReference>
<comment type="similarity">
    <text evidence="2">Belongs to the MscS (TC 1.A.23) family.</text>
</comment>
<evidence type="ECO:0000256" key="2">
    <source>
        <dbReference type="ARBA" id="ARBA00008017"/>
    </source>
</evidence>
<dbReference type="InterPro" id="IPR049278">
    <property type="entry name" value="MS_channel_C"/>
</dbReference>
<dbReference type="InterPro" id="IPR006685">
    <property type="entry name" value="MscS_channel_2nd"/>
</dbReference>
<feature type="domain" description="Mechanosensitive ion channel MscS C-terminal" evidence="9">
    <location>
        <begin position="298"/>
        <end position="384"/>
    </location>
</feature>
<dbReference type="InterPro" id="IPR011066">
    <property type="entry name" value="MscS_channel_C_sf"/>
</dbReference>
<dbReference type="Gene3D" id="3.30.70.100">
    <property type="match status" value="1"/>
</dbReference>
<dbReference type="SUPFAM" id="SSF82689">
    <property type="entry name" value="Mechanosensitive channel protein MscS (YggB), C-terminal domain"/>
    <property type="match status" value="1"/>
</dbReference>
<evidence type="ECO:0000259" key="9">
    <source>
        <dbReference type="Pfam" id="PF21082"/>
    </source>
</evidence>
<evidence type="ECO:0000313" key="11">
    <source>
        <dbReference type="Proteomes" id="UP000251800"/>
    </source>
</evidence>
<dbReference type="Gene3D" id="1.10.287.1260">
    <property type="match status" value="1"/>
</dbReference>
<dbReference type="PANTHER" id="PTHR30347">
    <property type="entry name" value="POTASSIUM CHANNEL RELATED"/>
    <property type="match status" value="1"/>
</dbReference>
<proteinExistence type="inferred from homology"/>
<dbReference type="Gene3D" id="2.30.30.60">
    <property type="match status" value="1"/>
</dbReference>
<sequence>MRWIALFALLIALAAGLAWYGLQARWFTDPVWPYLHIAKSAALVAVAALVTGLLGRLAAGIACGQLGWQRRLRERAGAEPDEPLREVTWAHWALVSIIWIAIPLALLDQWGLGAVSEQAIERLLNSGIRIGDIHLVPGQMLLGAVVFFALVTLFRWLAHRLETTWLARTPLDASLRESVATLFGYAAFVIAVLVGLAIGGVDLTKFAIIAGALGVGIGFGLQNIVNNFVSGLILLFERPIRTGDFIEVNGTEGYVRKVRIRATEIETLNRQHVIVPNSDLLSNHVTNWMLRDTYGRITVGVGVAYGSDTTLVQRLLLQAAEDHPLVLGGDQNLAPKPLVWFSNFGDSSLDFELKCHVRDVTKRYLIASELRFAIDQAFRAHGVTIPFPQRDLWFKNPPGAEPASTPD</sequence>
<comment type="subcellular location">
    <subcellularLocation>
        <location evidence="1">Cell membrane</location>
        <topology evidence="1">Multi-pass membrane protein</topology>
    </subcellularLocation>
</comment>
<evidence type="ECO:0000256" key="1">
    <source>
        <dbReference type="ARBA" id="ARBA00004651"/>
    </source>
</evidence>
<name>A0A363UJU2_9GAMM</name>
<evidence type="ECO:0008006" key="12">
    <source>
        <dbReference type="Google" id="ProtNLM"/>
    </source>
</evidence>
<comment type="caution">
    <text evidence="10">The sequence shown here is derived from an EMBL/GenBank/DDBJ whole genome shotgun (WGS) entry which is preliminary data.</text>
</comment>
<dbReference type="SUPFAM" id="SSF50182">
    <property type="entry name" value="Sm-like ribonucleoproteins"/>
    <property type="match status" value="1"/>
</dbReference>
<dbReference type="GO" id="GO:0005886">
    <property type="term" value="C:plasma membrane"/>
    <property type="evidence" value="ECO:0007669"/>
    <property type="project" value="UniProtKB-SubCell"/>
</dbReference>
<dbReference type="InterPro" id="IPR052702">
    <property type="entry name" value="MscS-like_channel"/>
</dbReference>
<dbReference type="Pfam" id="PF21082">
    <property type="entry name" value="MS_channel_3rd"/>
    <property type="match status" value="1"/>
</dbReference>
<feature type="transmembrane region" description="Helical" evidence="7">
    <location>
        <begin position="89"/>
        <end position="107"/>
    </location>
</feature>
<evidence type="ECO:0000256" key="6">
    <source>
        <dbReference type="ARBA" id="ARBA00023136"/>
    </source>
</evidence>